<protein>
    <recommendedName>
        <fullName evidence="3">Small ribosomal subunit protein eS1</fullName>
    </recommendedName>
</protein>
<proteinExistence type="inferred from homology"/>
<dbReference type="AlphaFoldDB" id="A0AAV3S6D7"/>
<dbReference type="Pfam" id="PF01015">
    <property type="entry name" value="Ribosomal_S3Ae"/>
    <property type="match status" value="1"/>
</dbReference>
<dbReference type="GO" id="GO:0005840">
    <property type="term" value="C:ribosome"/>
    <property type="evidence" value="ECO:0007669"/>
    <property type="project" value="UniProtKB-KW"/>
</dbReference>
<evidence type="ECO:0000313" key="5">
    <source>
        <dbReference type="Proteomes" id="UP001500837"/>
    </source>
</evidence>
<organism evidence="4 5">
    <name type="scientific">Halarchaeum salinum</name>
    <dbReference type="NCBI Taxonomy" id="489912"/>
    <lineage>
        <taxon>Archaea</taxon>
        <taxon>Methanobacteriati</taxon>
        <taxon>Methanobacteriota</taxon>
        <taxon>Stenosarchaea group</taxon>
        <taxon>Halobacteria</taxon>
        <taxon>Halobacteriales</taxon>
        <taxon>Halobacteriaceae</taxon>
    </lineage>
</organism>
<gene>
    <name evidence="3" type="primary">rps3ae</name>
    <name evidence="4" type="ORF">GCM10009066_09800</name>
</gene>
<dbReference type="SMART" id="SM01397">
    <property type="entry name" value="Ribosomal_S3Ae"/>
    <property type="match status" value="1"/>
</dbReference>
<dbReference type="InterPro" id="IPR001593">
    <property type="entry name" value="Ribosomal_eS1"/>
</dbReference>
<reference evidence="4 5" key="1">
    <citation type="journal article" date="2019" name="Int. J. Syst. Evol. Microbiol.">
        <title>The Global Catalogue of Microorganisms (GCM) 10K type strain sequencing project: providing services to taxonomists for standard genome sequencing and annotation.</title>
        <authorList>
            <consortium name="The Broad Institute Genomics Platform"/>
            <consortium name="The Broad Institute Genome Sequencing Center for Infectious Disease"/>
            <person name="Wu L."/>
            <person name="Ma J."/>
        </authorList>
    </citation>
    <scope>NUCLEOTIDE SEQUENCE [LARGE SCALE GENOMIC DNA]</scope>
    <source>
        <strain evidence="4 5">JCM 16330</strain>
    </source>
</reference>
<keyword evidence="5" id="KW-1185">Reference proteome</keyword>
<dbReference type="GO" id="GO:0006412">
    <property type="term" value="P:translation"/>
    <property type="evidence" value="ECO:0007669"/>
    <property type="project" value="UniProtKB-UniRule"/>
</dbReference>
<dbReference type="GO" id="GO:1990904">
    <property type="term" value="C:ribonucleoprotein complex"/>
    <property type="evidence" value="ECO:0007669"/>
    <property type="project" value="UniProtKB-KW"/>
</dbReference>
<evidence type="ECO:0000256" key="1">
    <source>
        <dbReference type="ARBA" id="ARBA00022980"/>
    </source>
</evidence>
<keyword evidence="1 3" id="KW-0689">Ribosomal protein</keyword>
<dbReference type="InterPro" id="IPR030838">
    <property type="entry name" value="Ribosomal_eS1_arc"/>
</dbReference>
<evidence type="ECO:0000256" key="3">
    <source>
        <dbReference type="HAMAP-Rule" id="MF_00359"/>
    </source>
</evidence>
<dbReference type="HAMAP" id="MF_00359">
    <property type="entry name" value="Ribosomal_eS1"/>
    <property type="match status" value="1"/>
</dbReference>
<sequence length="209" mass="23568">MSERSVSKQNQQKRWYTVIAPEQFDRAELGETLADEPEKVLDRTIEATLGDVTGESGGENDLKLTFQVADVGSDSAYTEFVQSELTRDYQRSLVRRGSSKIASVITVETTDDYRVRLQPVAYTTKSADDSQQKAIRRLMIELVEEAAEERTFEGLIDSVLEGRLSSAIYSEANTIYPLRRVEVEKATLEAHPEEVYEEEETSAVDTNDE</sequence>
<dbReference type="Proteomes" id="UP001500837">
    <property type="component" value="Unassembled WGS sequence"/>
</dbReference>
<comment type="caution">
    <text evidence="4">The sequence shown here is derived from an EMBL/GenBank/DDBJ whole genome shotgun (WGS) entry which is preliminary data.</text>
</comment>
<evidence type="ECO:0000313" key="4">
    <source>
        <dbReference type="EMBL" id="GAA0297538.1"/>
    </source>
</evidence>
<dbReference type="RefSeq" id="WP_211312530.1">
    <property type="nucleotide sequence ID" value="NZ_BAAABL010000039.1"/>
</dbReference>
<keyword evidence="2 3" id="KW-0687">Ribonucleoprotein</keyword>
<dbReference type="NCBIfam" id="NF003142">
    <property type="entry name" value="PRK04057.1"/>
    <property type="match status" value="1"/>
</dbReference>
<name>A0AAV3S6D7_9EURY</name>
<evidence type="ECO:0000256" key="2">
    <source>
        <dbReference type="ARBA" id="ARBA00023274"/>
    </source>
</evidence>
<comment type="similarity">
    <text evidence="3">Belongs to the eukaryotic ribosomal protein eS1 family.</text>
</comment>
<dbReference type="GO" id="GO:0003735">
    <property type="term" value="F:structural constituent of ribosome"/>
    <property type="evidence" value="ECO:0007669"/>
    <property type="project" value="InterPro"/>
</dbReference>
<accession>A0AAV3S6D7</accession>
<dbReference type="EMBL" id="BAAABL010000039">
    <property type="protein sequence ID" value="GAA0297538.1"/>
    <property type="molecule type" value="Genomic_DNA"/>
</dbReference>